<dbReference type="ExpressionAtlas" id="M1D3U3">
    <property type="expression patterns" value="baseline"/>
</dbReference>
<keyword evidence="1" id="KW-0812">Transmembrane</keyword>
<organism evidence="2 3">
    <name type="scientific">Solanum tuberosum</name>
    <name type="common">Potato</name>
    <dbReference type="NCBI Taxonomy" id="4113"/>
    <lineage>
        <taxon>Eukaryota</taxon>
        <taxon>Viridiplantae</taxon>
        <taxon>Streptophyta</taxon>
        <taxon>Embryophyta</taxon>
        <taxon>Tracheophyta</taxon>
        <taxon>Spermatophyta</taxon>
        <taxon>Magnoliopsida</taxon>
        <taxon>eudicotyledons</taxon>
        <taxon>Gunneridae</taxon>
        <taxon>Pentapetalae</taxon>
        <taxon>asterids</taxon>
        <taxon>lamiids</taxon>
        <taxon>Solanales</taxon>
        <taxon>Solanaceae</taxon>
        <taxon>Solanoideae</taxon>
        <taxon>Solaneae</taxon>
        <taxon>Solanum</taxon>
    </lineage>
</organism>
<protein>
    <submittedName>
        <fullName evidence="2">Uncharacterized protein</fullName>
    </submittedName>
</protein>
<reference evidence="3" key="1">
    <citation type="journal article" date="2011" name="Nature">
        <title>Genome sequence and analysis of the tuber crop potato.</title>
        <authorList>
            <consortium name="The Potato Genome Sequencing Consortium"/>
        </authorList>
    </citation>
    <scope>NUCLEOTIDE SEQUENCE [LARGE SCALE GENOMIC DNA]</scope>
    <source>
        <strain evidence="3">cv. DM1-3 516 R44</strain>
    </source>
</reference>
<name>M1D3U3_SOLTU</name>
<accession>M1D3U3</accession>
<dbReference type="HOGENOM" id="CLU_2473386_0_0_1"/>
<dbReference type="EnsemblPlants" id="PGSC0003DMT400080688">
    <property type="protein sequence ID" value="PGSC0003DMT400080688"/>
    <property type="gene ID" value="PGSC0003DMG400031422"/>
</dbReference>
<evidence type="ECO:0000313" key="2">
    <source>
        <dbReference type="EnsemblPlants" id="PGSC0003DMT400080688"/>
    </source>
</evidence>
<evidence type="ECO:0000313" key="3">
    <source>
        <dbReference type="Proteomes" id="UP000011115"/>
    </source>
</evidence>
<dbReference type="Gramene" id="PGSC0003DMT400080688">
    <property type="protein sequence ID" value="PGSC0003DMT400080688"/>
    <property type="gene ID" value="PGSC0003DMG400031422"/>
</dbReference>
<dbReference type="Proteomes" id="UP000011115">
    <property type="component" value="Unassembled WGS sequence"/>
</dbReference>
<proteinExistence type="predicted"/>
<dbReference type="AlphaFoldDB" id="M1D3U3"/>
<evidence type="ECO:0000256" key="1">
    <source>
        <dbReference type="SAM" id="Phobius"/>
    </source>
</evidence>
<keyword evidence="1" id="KW-1133">Transmembrane helix</keyword>
<sequence length="88" mass="9966">MEAVVRSPAASLFTAYSWKGEAHDAKEIVLMIENWSKVLLFRSSCPLKLVLLKSYSSSFCFCFVFLVLGPFFTILLVVNVIVWCEILV</sequence>
<reference evidence="2" key="2">
    <citation type="submission" date="2015-06" db="UniProtKB">
        <authorList>
            <consortium name="EnsemblPlants"/>
        </authorList>
    </citation>
    <scope>IDENTIFICATION</scope>
    <source>
        <strain evidence="2">DM1-3 516 R44</strain>
    </source>
</reference>
<keyword evidence="1" id="KW-0472">Membrane</keyword>
<feature type="transmembrane region" description="Helical" evidence="1">
    <location>
        <begin position="58"/>
        <end position="83"/>
    </location>
</feature>
<keyword evidence="3" id="KW-1185">Reference proteome</keyword>